<dbReference type="Gene3D" id="3.40.640.10">
    <property type="entry name" value="Type I PLP-dependent aspartate aminotransferase-like (Major domain)"/>
    <property type="match status" value="1"/>
</dbReference>
<dbReference type="InterPro" id="IPR015424">
    <property type="entry name" value="PyrdxlP-dep_Trfase"/>
</dbReference>
<proteinExistence type="predicted"/>
<dbReference type="PANTHER" id="PTHR14237">
    <property type="entry name" value="MOLYBDOPTERIN COFACTOR SULFURASE MOSC"/>
    <property type="match status" value="1"/>
</dbReference>
<dbReference type="Proteomes" id="UP000017836">
    <property type="component" value="Unassembled WGS sequence"/>
</dbReference>
<sequence>MGRKDENHQNQFEEGSKALVRIDLELDESITTVIERSPIHNGRPTSMIMKKPHTVIPPHIIAEAISSLRGLDLRWSGPITPSERKYVEQYVLARYPQYSNGLLEEGDTNDLFSLIYHDEAIDGQDDKKKSPRGLKDSSPSFVANHLPDLEKSRLEPSRLLEILAKKSSFPEKCTAIPEIHARNRVLKHCGLTEDEYSVIFTSGHREAMVLIGESYPFFRYNYYMTILEEATDYIREFATYKDSKVVPAPETWLDLRIAGSQLSQYFRRKCKHSPKGLFAYPAEMAGTRYSLHWVSEAHRNKWHVLLDTTSLLVGEDHLNLALHRPDFVLCTLDKIHGHTSKVTCLLVQRRSFDTSSSTLQ</sequence>
<dbReference type="SUPFAM" id="SSF53383">
    <property type="entry name" value="PLP-dependent transferases"/>
    <property type="match status" value="1"/>
</dbReference>
<dbReference type="AlphaFoldDB" id="W1PQ35"/>
<dbReference type="Gramene" id="ERN09919">
    <property type="protein sequence ID" value="ERN09919"/>
    <property type="gene ID" value="AMTR_s00013p00175120"/>
</dbReference>
<dbReference type="OMA" id="EFKEGIC"/>
<evidence type="ECO:0008006" key="3">
    <source>
        <dbReference type="Google" id="ProtNLM"/>
    </source>
</evidence>
<reference evidence="2" key="1">
    <citation type="journal article" date="2013" name="Science">
        <title>The Amborella genome and the evolution of flowering plants.</title>
        <authorList>
            <consortium name="Amborella Genome Project"/>
        </authorList>
    </citation>
    <scope>NUCLEOTIDE SEQUENCE [LARGE SCALE GENOMIC DNA]</scope>
</reference>
<dbReference type="eggNOG" id="KOG2142">
    <property type="taxonomic scope" value="Eukaryota"/>
</dbReference>
<evidence type="ECO:0000313" key="2">
    <source>
        <dbReference type="Proteomes" id="UP000017836"/>
    </source>
</evidence>
<protein>
    <recommendedName>
        <fullName evidence="3">Aminotransferase class V domain-containing protein</fullName>
    </recommendedName>
</protein>
<accession>W1PQ35</accession>
<dbReference type="STRING" id="13333.W1PQ35"/>
<name>W1PQ35_AMBTC</name>
<gene>
    <name evidence="1" type="ORF">AMTR_s00013p00175120</name>
</gene>
<organism evidence="1 2">
    <name type="scientific">Amborella trichopoda</name>
    <dbReference type="NCBI Taxonomy" id="13333"/>
    <lineage>
        <taxon>Eukaryota</taxon>
        <taxon>Viridiplantae</taxon>
        <taxon>Streptophyta</taxon>
        <taxon>Embryophyta</taxon>
        <taxon>Tracheophyta</taxon>
        <taxon>Spermatophyta</taxon>
        <taxon>Magnoliopsida</taxon>
        <taxon>Amborellales</taxon>
        <taxon>Amborellaceae</taxon>
        <taxon>Amborella</taxon>
    </lineage>
</organism>
<dbReference type="EMBL" id="KI392979">
    <property type="protein sequence ID" value="ERN09919.1"/>
    <property type="molecule type" value="Genomic_DNA"/>
</dbReference>
<keyword evidence="2" id="KW-1185">Reference proteome</keyword>
<dbReference type="HOGENOM" id="CLU_060834_0_0_1"/>
<dbReference type="InterPro" id="IPR015421">
    <property type="entry name" value="PyrdxlP-dep_Trfase_major"/>
</dbReference>
<evidence type="ECO:0000313" key="1">
    <source>
        <dbReference type="EMBL" id="ERN09919.1"/>
    </source>
</evidence>
<dbReference type="PANTHER" id="PTHR14237:SF50">
    <property type="entry name" value="OS11G0487100 PROTEIN"/>
    <property type="match status" value="1"/>
</dbReference>